<evidence type="ECO:0000313" key="2">
    <source>
        <dbReference type="EMBL" id="KAK5625022.1"/>
    </source>
</evidence>
<reference evidence="2 3" key="1">
    <citation type="submission" date="2023-10" db="EMBL/GenBank/DDBJ databases">
        <title>Draft genome sequence of Xylaria bambusicola isolate GMP-LS, the root and basal stem rot pathogen of sugarcane in Indonesia.</title>
        <authorList>
            <person name="Selvaraj P."/>
            <person name="Muralishankar V."/>
            <person name="Muruganantham S."/>
            <person name="Sp S."/>
            <person name="Haryani S."/>
            <person name="Lau K.J.X."/>
            <person name="Naqvi N.I."/>
        </authorList>
    </citation>
    <scope>NUCLEOTIDE SEQUENCE [LARGE SCALE GENOMIC DNA]</scope>
    <source>
        <strain evidence="2">GMP-LS</strain>
    </source>
</reference>
<organism evidence="2 3">
    <name type="scientific">Xylaria bambusicola</name>
    <dbReference type="NCBI Taxonomy" id="326684"/>
    <lineage>
        <taxon>Eukaryota</taxon>
        <taxon>Fungi</taxon>
        <taxon>Dikarya</taxon>
        <taxon>Ascomycota</taxon>
        <taxon>Pezizomycotina</taxon>
        <taxon>Sordariomycetes</taxon>
        <taxon>Xylariomycetidae</taxon>
        <taxon>Xylariales</taxon>
        <taxon>Xylariaceae</taxon>
        <taxon>Xylaria</taxon>
    </lineage>
</organism>
<dbReference type="Gene3D" id="3.40.50.1820">
    <property type="entry name" value="alpha/beta hydrolase"/>
    <property type="match status" value="1"/>
</dbReference>
<dbReference type="InterPro" id="IPR050266">
    <property type="entry name" value="AB_hydrolase_sf"/>
</dbReference>
<dbReference type="Pfam" id="PF00561">
    <property type="entry name" value="Abhydrolase_1"/>
    <property type="match status" value="1"/>
</dbReference>
<dbReference type="InterPro" id="IPR000073">
    <property type="entry name" value="AB_hydrolase_1"/>
</dbReference>
<evidence type="ECO:0000259" key="1">
    <source>
        <dbReference type="Pfam" id="PF00561"/>
    </source>
</evidence>
<dbReference type="GO" id="GO:0046464">
    <property type="term" value="P:acylglycerol catabolic process"/>
    <property type="evidence" value="ECO:0007669"/>
    <property type="project" value="TreeGrafter"/>
</dbReference>
<evidence type="ECO:0000313" key="3">
    <source>
        <dbReference type="Proteomes" id="UP001305414"/>
    </source>
</evidence>
<dbReference type="Proteomes" id="UP001305414">
    <property type="component" value="Unassembled WGS sequence"/>
</dbReference>
<dbReference type="GO" id="GO:0016020">
    <property type="term" value="C:membrane"/>
    <property type="evidence" value="ECO:0007669"/>
    <property type="project" value="TreeGrafter"/>
</dbReference>
<protein>
    <recommendedName>
        <fullName evidence="1">AB hydrolase-1 domain-containing protein</fullName>
    </recommendedName>
</protein>
<dbReference type="SUPFAM" id="SSF53474">
    <property type="entry name" value="alpha/beta-Hydrolases"/>
    <property type="match status" value="1"/>
</dbReference>
<accession>A0AAN7YZZ6</accession>
<comment type="caution">
    <text evidence="2">The sequence shown here is derived from an EMBL/GenBank/DDBJ whole genome shotgun (WGS) entry which is preliminary data.</text>
</comment>
<feature type="domain" description="AB hydrolase-1" evidence="1">
    <location>
        <begin position="20"/>
        <end position="129"/>
    </location>
</feature>
<dbReference type="AlphaFoldDB" id="A0AAN7YZZ6"/>
<dbReference type="PRINTS" id="PR00412">
    <property type="entry name" value="EPOXHYDRLASE"/>
</dbReference>
<proteinExistence type="predicted"/>
<dbReference type="InterPro" id="IPR029058">
    <property type="entry name" value="AB_hydrolase_fold"/>
</dbReference>
<dbReference type="PANTHER" id="PTHR43798:SF33">
    <property type="entry name" value="HYDROLASE, PUTATIVE (AFU_ORTHOLOGUE AFUA_2G14860)-RELATED"/>
    <property type="match status" value="1"/>
</dbReference>
<dbReference type="EMBL" id="JAWHQM010000002">
    <property type="protein sequence ID" value="KAK5625022.1"/>
    <property type="molecule type" value="Genomic_DNA"/>
</dbReference>
<name>A0AAN7YZZ6_9PEZI</name>
<dbReference type="PANTHER" id="PTHR43798">
    <property type="entry name" value="MONOACYLGLYCEROL LIPASE"/>
    <property type="match status" value="1"/>
</dbReference>
<dbReference type="GO" id="GO:0047372">
    <property type="term" value="F:monoacylglycerol lipase activity"/>
    <property type="evidence" value="ECO:0007669"/>
    <property type="project" value="TreeGrafter"/>
</dbReference>
<sequence length="281" mass="31690">MPFLERDGAFIFYIAEGTGPAILLLHGWACDSLDWQYQIPFLHSLGYQTIAFDARGHGASSVPPADEPEQLRAEVTADDAVAVLEHLGVSSAIFLSHSAGALVASIIAARHPDVAQANIMVDPEHYREHNGRNQFIEALKADAQGTMIRTLARSYSENTPEWLKTWHRYRILRTPPHVIYQSLRVKSEHPDSVACWDSAKVWMKERKGPRLVVLRDETNLEKERSLGLGGKDSIEIFTGSGHWMHILEPERFNNLLKRWLEGAVTNEWPCLKGKRRARAPV</sequence>
<gene>
    <name evidence="2" type="ORF">RRF57_000738</name>
</gene>
<keyword evidence="3" id="KW-1185">Reference proteome</keyword>
<dbReference type="InterPro" id="IPR000639">
    <property type="entry name" value="Epox_hydrolase-like"/>
</dbReference>